<dbReference type="RefSeq" id="WP_103661244.1">
    <property type="nucleotide sequence ID" value="NZ_ML136923.1"/>
</dbReference>
<feature type="region of interest" description="Disordered" evidence="1">
    <location>
        <begin position="135"/>
        <end position="167"/>
    </location>
</feature>
<proteinExistence type="predicted"/>
<name>A0A437SSC0_9LACO</name>
<sequence length="167" mass="19318">MNENLPRLLYFKITNTHGIRLYTLHQDEKAVIEVAVYIPDNIIGSKAEDGDFFIQWTINGKNIQYDDIPIQEIIKTGKRIAKIKLELDVYLQDSINLNLSLGAKYSDISPQEQIVQFSFFKTIIERKKTIFATDSMGKRPVPPTDKVINDFKDRSNSKDKDKHDKEN</sequence>
<accession>A0A437SSC0</accession>
<evidence type="ECO:0000256" key="1">
    <source>
        <dbReference type="SAM" id="MobiDB-lite"/>
    </source>
</evidence>
<comment type="caution">
    <text evidence="2">The sequence shown here is derived from an EMBL/GenBank/DDBJ whole genome shotgun (WGS) entry which is preliminary data.</text>
</comment>
<dbReference type="AlphaFoldDB" id="A0A437SSC0"/>
<dbReference type="EMBL" id="RXIA01000055">
    <property type="protein sequence ID" value="RVU69839.1"/>
    <property type="molecule type" value="Genomic_DNA"/>
</dbReference>
<evidence type="ECO:0000313" key="3">
    <source>
        <dbReference type="Proteomes" id="UP000288291"/>
    </source>
</evidence>
<protein>
    <submittedName>
        <fullName evidence="2">Uncharacterized protein</fullName>
    </submittedName>
</protein>
<evidence type="ECO:0000313" key="2">
    <source>
        <dbReference type="EMBL" id="RVU69839.1"/>
    </source>
</evidence>
<feature type="compositionally biased region" description="Basic and acidic residues" evidence="1">
    <location>
        <begin position="147"/>
        <end position="167"/>
    </location>
</feature>
<organism evidence="2 3">
    <name type="scientific">Lactobacillus xujianguonis</name>
    <dbReference type="NCBI Taxonomy" id="2495899"/>
    <lineage>
        <taxon>Bacteria</taxon>
        <taxon>Bacillati</taxon>
        <taxon>Bacillota</taxon>
        <taxon>Bacilli</taxon>
        <taxon>Lactobacillales</taxon>
        <taxon>Lactobacillaceae</taxon>
        <taxon>Lactobacillus</taxon>
    </lineage>
</organism>
<reference evidence="2 3" key="1">
    <citation type="submission" date="2018-12" db="EMBL/GenBank/DDBJ databases">
        <authorList>
            <person name="Meng J."/>
        </authorList>
    </citation>
    <scope>NUCLEOTIDE SEQUENCE [LARGE SCALE GENOMIC DNA]</scope>
    <source>
        <strain evidence="2 3">HT111-2</strain>
    </source>
</reference>
<dbReference type="Proteomes" id="UP000288291">
    <property type="component" value="Unassembled WGS sequence"/>
</dbReference>
<keyword evidence="3" id="KW-1185">Reference proteome</keyword>
<gene>
    <name evidence="2" type="ORF">EJK17_10970</name>
</gene>